<dbReference type="Gene3D" id="3.40.50.300">
    <property type="entry name" value="P-loop containing nucleotide triphosphate hydrolases"/>
    <property type="match status" value="1"/>
</dbReference>
<gene>
    <name evidence="1" type="ORF">AA309_13225</name>
</gene>
<dbReference type="STRING" id="1225564.AA309_13225"/>
<evidence type="ECO:0008006" key="3">
    <source>
        <dbReference type="Google" id="ProtNLM"/>
    </source>
</evidence>
<evidence type="ECO:0000313" key="1">
    <source>
        <dbReference type="EMBL" id="KLK92645.1"/>
    </source>
</evidence>
<reference evidence="1 2" key="1">
    <citation type="submission" date="2015-05" db="EMBL/GenBank/DDBJ databases">
        <title>Draft genome sequence of Microvirga vignae strain BR3299, a novel nitrogen fixing bacteria isolated from Brazil semi-aired region.</title>
        <authorList>
            <person name="Zilli J.E."/>
            <person name="Passos S.R."/>
            <person name="Leite J."/>
            <person name="Baldani J.I."/>
            <person name="Xavier G.R."/>
            <person name="Rumjaneck N.G."/>
            <person name="Simoes-Araujo J.L."/>
        </authorList>
    </citation>
    <scope>NUCLEOTIDE SEQUENCE [LARGE SCALE GENOMIC DNA]</scope>
    <source>
        <strain evidence="1 2">BR3299</strain>
    </source>
</reference>
<dbReference type="AlphaFoldDB" id="A0A0H1RBP5"/>
<dbReference type="EMBL" id="LCYG01000032">
    <property type="protein sequence ID" value="KLK92645.1"/>
    <property type="molecule type" value="Genomic_DNA"/>
</dbReference>
<dbReference type="InterPro" id="IPR027417">
    <property type="entry name" value="P-loop_NTPase"/>
</dbReference>
<name>A0A0H1RBP5_9HYPH</name>
<sequence length="401" mass="43481">MDLRPHRGIALTALDNRGVLFSEPNQQLYLLDGLAAAVWHDLWVEGVSRDAVVMRLSARTGCSREQIESYVAACLEQWEAAGFIRPPEPPELRAWTRSPSAPSPEVDASATESFRLAGARICVSYPDANIAGAVRDVFGHLRAFDDAPVDFTFVISRASEGYRLLGPNGADRLLPDPAAVIVWLKIELLESLLIQQPDSFAIHAAALRSAAGVVLLTGSSGSGKSTLAAVLNARGWPLVADDVVLIRNGCSAVSGLPLAYAAKPGSWPILQKFFPGMEELQVHLRPDGRTVKYVPPRTVVHPEEVPVTAIVFPRYEPSMSFEIRPFDRVEALVRLLEEARNARHHLSIEGFLTLSAMVGRSSVLELSYDNASEAADMLIDSPATLQLRSRAPSARLGSPPA</sequence>
<protein>
    <recommendedName>
        <fullName evidence="3">Aldolase</fullName>
    </recommendedName>
</protein>
<accession>A0A0H1RBP5</accession>
<evidence type="ECO:0000313" key="2">
    <source>
        <dbReference type="Proteomes" id="UP000035489"/>
    </source>
</evidence>
<keyword evidence="2" id="KW-1185">Reference proteome</keyword>
<dbReference type="OrthoDB" id="7817603at2"/>
<dbReference type="PATRIC" id="fig|1225564.3.peg.3491"/>
<dbReference type="SUPFAM" id="SSF53795">
    <property type="entry name" value="PEP carboxykinase-like"/>
    <property type="match status" value="1"/>
</dbReference>
<proteinExistence type="predicted"/>
<dbReference type="Pfam" id="PF05402">
    <property type="entry name" value="PqqD"/>
    <property type="match status" value="1"/>
</dbReference>
<dbReference type="Proteomes" id="UP000035489">
    <property type="component" value="Unassembled WGS sequence"/>
</dbReference>
<organism evidence="1 2">
    <name type="scientific">Microvirga vignae</name>
    <dbReference type="NCBI Taxonomy" id="1225564"/>
    <lineage>
        <taxon>Bacteria</taxon>
        <taxon>Pseudomonadati</taxon>
        <taxon>Pseudomonadota</taxon>
        <taxon>Alphaproteobacteria</taxon>
        <taxon>Hyphomicrobiales</taxon>
        <taxon>Methylobacteriaceae</taxon>
        <taxon>Microvirga</taxon>
    </lineage>
</organism>
<comment type="caution">
    <text evidence="1">The sequence shown here is derived from an EMBL/GenBank/DDBJ whole genome shotgun (WGS) entry which is preliminary data.</text>
</comment>
<dbReference type="InterPro" id="IPR008792">
    <property type="entry name" value="PQQD"/>
</dbReference>
<dbReference type="RefSeq" id="WP_047189466.1">
    <property type="nucleotide sequence ID" value="NZ_LCYG01000032.1"/>
</dbReference>